<protein>
    <submittedName>
        <fullName evidence="2">Uncharacterized protein</fullName>
    </submittedName>
</protein>
<evidence type="ECO:0000313" key="2">
    <source>
        <dbReference type="EMBL" id="KAG0716003.1"/>
    </source>
</evidence>
<evidence type="ECO:0000256" key="1">
    <source>
        <dbReference type="SAM" id="MobiDB-lite"/>
    </source>
</evidence>
<gene>
    <name evidence="2" type="ORF">GWK47_010632</name>
</gene>
<comment type="caution">
    <text evidence="2">The sequence shown here is derived from an EMBL/GenBank/DDBJ whole genome shotgun (WGS) entry which is preliminary data.</text>
</comment>
<sequence length="179" mass="19713">MSSFSSLNVDATLSNVELDVCTCKKNNIVCTELCKCEADSDRCDNIDSSAICDDDEEVHALKDVVESHSARPPTHATPSTPQRPLFRFVPRGRCLSTLRCYYALLEHLSRGLVLVAFPWAPKMTGPGGAKRERYAWPLGAGECNFTLPRRHSNTTRPCDFSPGPQGPRGYGEATKKRPA</sequence>
<name>A0A8J4XW51_CHIOP</name>
<feature type="region of interest" description="Disordered" evidence="1">
    <location>
        <begin position="148"/>
        <end position="179"/>
    </location>
</feature>
<organism evidence="2 3">
    <name type="scientific">Chionoecetes opilio</name>
    <name type="common">Atlantic snow crab</name>
    <name type="synonym">Cancer opilio</name>
    <dbReference type="NCBI Taxonomy" id="41210"/>
    <lineage>
        <taxon>Eukaryota</taxon>
        <taxon>Metazoa</taxon>
        <taxon>Ecdysozoa</taxon>
        <taxon>Arthropoda</taxon>
        <taxon>Crustacea</taxon>
        <taxon>Multicrustacea</taxon>
        <taxon>Malacostraca</taxon>
        <taxon>Eumalacostraca</taxon>
        <taxon>Eucarida</taxon>
        <taxon>Decapoda</taxon>
        <taxon>Pleocyemata</taxon>
        <taxon>Brachyura</taxon>
        <taxon>Eubrachyura</taxon>
        <taxon>Majoidea</taxon>
        <taxon>Majidae</taxon>
        <taxon>Chionoecetes</taxon>
    </lineage>
</organism>
<dbReference type="AlphaFoldDB" id="A0A8J4XW51"/>
<keyword evidence="3" id="KW-1185">Reference proteome</keyword>
<dbReference type="EMBL" id="JACEEZ010019174">
    <property type="protein sequence ID" value="KAG0716003.1"/>
    <property type="molecule type" value="Genomic_DNA"/>
</dbReference>
<accession>A0A8J4XW51</accession>
<evidence type="ECO:0000313" key="3">
    <source>
        <dbReference type="Proteomes" id="UP000770661"/>
    </source>
</evidence>
<proteinExistence type="predicted"/>
<reference evidence="2" key="1">
    <citation type="submission" date="2020-07" db="EMBL/GenBank/DDBJ databases">
        <title>The High-quality genome of the commercially important snow crab, Chionoecetes opilio.</title>
        <authorList>
            <person name="Jeong J.-H."/>
            <person name="Ryu S."/>
        </authorList>
    </citation>
    <scope>NUCLEOTIDE SEQUENCE</scope>
    <source>
        <strain evidence="2">MADBK_172401_WGS</strain>
        <tissue evidence="2">Digestive gland</tissue>
    </source>
</reference>
<dbReference type="Proteomes" id="UP000770661">
    <property type="component" value="Unassembled WGS sequence"/>
</dbReference>